<gene>
    <name evidence="4 6" type="primary">rpsO</name>
    <name evidence="6" type="ORF">NLO413_0128</name>
</gene>
<keyword evidence="1 4" id="KW-0689">Ribosomal protein</keyword>
<keyword evidence="4" id="KW-0699">rRNA-binding</keyword>
<evidence type="ECO:0000313" key="7">
    <source>
        <dbReference type="Proteomes" id="UP000033562"/>
    </source>
</evidence>
<dbReference type="HAMAP" id="MF_01343_B">
    <property type="entry name" value="Ribosomal_uS15_B"/>
    <property type="match status" value="1"/>
</dbReference>
<dbReference type="FunFam" id="1.10.287.10:FF:000002">
    <property type="entry name" value="30S ribosomal protein S15"/>
    <property type="match status" value="1"/>
</dbReference>
<proteinExistence type="inferred from homology"/>
<comment type="similarity">
    <text evidence="4 5">Belongs to the universal ribosomal protein uS15 family.</text>
</comment>
<dbReference type="GO" id="GO:0006412">
    <property type="term" value="P:translation"/>
    <property type="evidence" value="ECO:0007669"/>
    <property type="project" value="UniProtKB-UniRule"/>
</dbReference>
<accession>A0A0F3NPC7</accession>
<comment type="caution">
    <text evidence="6">The sequence shown here is derived from an EMBL/GenBank/DDBJ whole genome shotgun (WGS) entry which is preliminary data.</text>
</comment>
<dbReference type="PANTHER" id="PTHR23321">
    <property type="entry name" value="RIBOSOMAL PROTEIN S15, BACTERIAL AND ORGANELLAR"/>
    <property type="match status" value="1"/>
</dbReference>
<evidence type="ECO:0000256" key="5">
    <source>
        <dbReference type="RuleBase" id="RU003919"/>
    </source>
</evidence>
<dbReference type="EMBL" id="LANX01000001">
    <property type="protein sequence ID" value="KJV68764.1"/>
    <property type="molecule type" value="Genomic_DNA"/>
</dbReference>
<dbReference type="PANTHER" id="PTHR23321:SF26">
    <property type="entry name" value="SMALL RIBOSOMAL SUBUNIT PROTEIN US15M"/>
    <property type="match status" value="1"/>
</dbReference>
<dbReference type="InterPro" id="IPR005290">
    <property type="entry name" value="Ribosomal_uS15_bac-type"/>
</dbReference>
<comment type="function">
    <text evidence="4">Forms an intersubunit bridge (bridge B4) with the 23S rRNA of the 50S subunit in the ribosome.</text>
</comment>
<keyword evidence="7" id="KW-1185">Reference proteome</keyword>
<comment type="function">
    <text evidence="4">One of the primary rRNA binding proteins, it binds directly to 16S rRNA where it helps nucleate assembly of the platform of the 30S subunit by binding and bridging several RNA helices of the 16S rRNA.</text>
</comment>
<dbReference type="CDD" id="cd00353">
    <property type="entry name" value="Ribosomal_S15p_S13e"/>
    <property type="match status" value="1"/>
</dbReference>
<dbReference type="SUPFAM" id="SSF47060">
    <property type="entry name" value="S15/NS1 RNA-binding domain"/>
    <property type="match status" value="1"/>
</dbReference>
<dbReference type="AlphaFoldDB" id="A0A0F3NPC7"/>
<dbReference type="Pfam" id="PF00312">
    <property type="entry name" value="Ribosomal_S15"/>
    <property type="match status" value="1"/>
</dbReference>
<evidence type="ECO:0000256" key="1">
    <source>
        <dbReference type="ARBA" id="ARBA00022980"/>
    </source>
</evidence>
<dbReference type="GO" id="GO:0019843">
    <property type="term" value="F:rRNA binding"/>
    <property type="evidence" value="ECO:0007669"/>
    <property type="project" value="UniProtKB-UniRule"/>
</dbReference>
<dbReference type="STRING" id="1359163.NLO413_0128"/>
<comment type="subunit">
    <text evidence="3 4">Part of the 30S ribosomal subunit. Forms a bridge to the 50S subunit in the 70S ribosome, contacting the 23S rRNA.</text>
</comment>
<evidence type="ECO:0000256" key="4">
    <source>
        <dbReference type="HAMAP-Rule" id="MF_01343"/>
    </source>
</evidence>
<dbReference type="GO" id="GO:0003735">
    <property type="term" value="F:structural constituent of ribosome"/>
    <property type="evidence" value="ECO:0007669"/>
    <property type="project" value="InterPro"/>
</dbReference>
<dbReference type="SMART" id="SM01387">
    <property type="entry name" value="Ribosomal_S15"/>
    <property type="match status" value="1"/>
</dbReference>
<dbReference type="Proteomes" id="UP000033562">
    <property type="component" value="Unassembled WGS sequence"/>
</dbReference>
<evidence type="ECO:0000256" key="3">
    <source>
        <dbReference type="ARBA" id="ARBA00064542"/>
    </source>
</evidence>
<reference evidence="6 7" key="1">
    <citation type="submission" date="2015-02" db="EMBL/GenBank/DDBJ databases">
        <title>Genome Sequencing of Rickettsiales.</title>
        <authorList>
            <person name="Daugherty S.C."/>
            <person name="Su Q."/>
            <person name="Abolude K."/>
            <person name="Beier-Sexton M."/>
            <person name="Carlyon J.A."/>
            <person name="Carter R."/>
            <person name="Day N.P."/>
            <person name="Dumler S.J."/>
            <person name="Dyachenko V."/>
            <person name="Godinez A."/>
            <person name="Kurtti T.J."/>
            <person name="Lichay M."/>
            <person name="Mullins K.E."/>
            <person name="Ott S."/>
            <person name="Pappas-Brown V."/>
            <person name="Paris D.H."/>
            <person name="Patel P."/>
            <person name="Richards A.L."/>
            <person name="Sadzewicz L."/>
            <person name="Sears K."/>
            <person name="Seidman D."/>
            <person name="Sengamalay N."/>
            <person name="Stenos J."/>
            <person name="Tallon L.J."/>
            <person name="Vincent G."/>
            <person name="Fraser C.M."/>
            <person name="Munderloh U."/>
            <person name="Dunning-Hotopp J.C."/>
        </authorList>
    </citation>
    <scope>NUCLEOTIDE SEQUENCE [LARGE SCALE GENOMIC DNA]</scope>
    <source>
        <strain evidence="6 7">RAC413</strain>
    </source>
</reference>
<dbReference type="OrthoDB" id="9799262at2"/>
<dbReference type="GO" id="GO:0022627">
    <property type="term" value="C:cytosolic small ribosomal subunit"/>
    <property type="evidence" value="ECO:0007669"/>
    <property type="project" value="TreeGrafter"/>
</dbReference>
<dbReference type="Gene3D" id="1.10.287.10">
    <property type="entry name" value="S15/NS1, RNA-binding"/>
    <property type="match status" value="1"/>
</dbReference>
<dbReference type="PATRIC" id="fig|1359163.3.peg.123"/>
<dbReference type="RefSeq" id="WP_045809331.1">
    <property type="nucleotide sequence ID" value="NZ_LANX01000001.1"/>
</dbReference>
<name>A0A0F3NPC7_9RICK</name>
<keyword evidence="2 4" id="KW-0687">Ribonucleoprotein</keyword>
<dbReference type="Gene3D" id="6.10.250.3130">
    <property type="match status" value="1"/>
</dbReference>
<evidence type="ECO:0000256" key="2">
    <source>
        <dbReference type="ARBA" id="ARBA00023274"/>
    </source>
</evidence>
<dbReference type="InterPro" id="IPR009068">
    <property type="entry name" value="uS15_NS1_RNA-bd_sf"/>
</dbReference>
<dbReference type="NCBIfam" id="TIGR00952">
    <property type="entry name" value="S15_bact"/>
    <property type="match status" value="1"/>
</dbReference>
<organism evidence="6 7">
    <name type="scientific">Candidatus Neoehrlichia procyonis str. RAC413</name>
    <dbReference type="NCBI Taxonomy" id="1359163"/>
    <lineage>
        <taxon>Bacteria</taxon>
        <taxon>Pseudomonadati</taxon>
        <taxon>Pseudomonadota</taxon>
        <taxon>Alphaproteobacteria</taxon>
        <taxon>Rickettsiales</taxon>
        <taxon>Anaplasmataceae</taxon>
        <taxon>Candidatus Neoehrlichia</taxon>
    </lineage>
</organism>
<keyword evidence="4" id="KW-0694">RNA-binding</keyword>
<dbReference type="InterPro" id="IPR000589">
    <property type="entry name" value="Ribosomal_uS15"/>
</dbReference>
<protein>
    <recommendedName>
        <fullName evidence="4">Small ribosomal subunit protein uS15</fullName>
    </recommendedName>
</protein>
<sequence>MSITSKKKSELIAEYRVTENDTGSSYVQCALLSERIRNLTEHLKIHKKDFHCRRGLIVLVCKRRKELRYLKKKYGNEAYLNLIKKLGIRDIFH</sequence>
<evidence type="ECO:0000313" key="6">
    <source>
        <dbReference type="EMBL" id="KJV68764.1"/>
    </source>
</evidence>